<comment type="caution">
    <text evidence="1">The sequence shown here is derived from an EMBL/GenBank/DDBJ whole genome shotgun (WGS) entry which is preliminary data.</text>
</comment>
<evidence type="ECO:0008006" key="3">
    <source>
        <dbReference type="Google" id="ProtNLM"/>
    </source>
</evidence>
<reference evidence="1 2" key="1">
    <citation type="submission" date="2020-02" db="EMBL/GenBank/DDBJ databases">
        <title>The WGS of Modestobacter muralis DSM 100205.</title>
        <authorList>
            <person name="Jiang Z."/>
        </authorList>
    </citation>
    <scope>NUCLEOTIDE SEQUENCE [LARGE SCALE GENOMIC DNA]</scope>
    <source>
        <strain evidence="1 2">DSM 100205</strain>
    </source>
</reference>
<gene>
    <name evidence="1" type="ORF">G3R41_08975</name>
</gene>
<sequence length="53" mass="5942">MLGSTTQAYYAWRKQPVSQRNWDDARLIDAALGIRARAELHIRALGLVGTWSG</sequence>
<dbReference type="Proteomes" id="UP000471152">
    <property type="component" value="Unassembled WGS sequence"/>
</dbReference>
<evidence type="ECO:0000313" key="1">
    <source>
        <dbReference type="EMBL" id="NEN51070.1"/>
    </source>
</evidence>
<name>A0A6P0H5K3_9ACTN</name>
<evidence type="ECO:0000313" key="2">
    <source>
        <dbReference type="Proteomes" id="UP000471152"/>
    </source>
</evidence>
<dbReference type="AlphaFoldDB" id="A0A6P0H5K3"/>
<dbReference type="EMBL" id="JAAGWB010000018">
    <property type="protein sequence ID" value="NEN51070.1"/>
    <property type="molecule type" value="Genomic_DNA"/>
</dbReference>
<accession>A0A6P0H5K3</accession>
<proteinExistence type="predicted"/>
<protein>
    <recommendedName>
        <fullName evidence="3">Transposase</fullName>
    </recommendedName>
</protein>
<organism evidence="1 2">
    <name type="scientific">Modestobacter muralis</name>
    <dbReference type="NCBI Taxonomy" id="1608614"/>
    <lineage>
        <taxon>Bacteria</taxon>
        <taxon>Bacillati</taxon>
        <taxon>Actinomycetota</taxon>
        <taxon>Actinomycetes</taxon>
        <taxon>Geodermatophilales</taxon>
        <taxon>Geodermatophilaceae</taxon>
        <taxon>Modestobacter</taxon>
    </lineage>
</organism>